<dbReference type="InterPro" id="IPR022803">
    <property type="entry name" value="Ribosomal_uL5_dom_sf"/>
</dbReference>
<keyword evidence="5" id="KW-0694">RNA-binding</keyword>
<keyword evidence="5" id="KW-0820">tRNA-binding</keyword>
<evidence type="ECO:0000313" key="9">
    <source>
        <dbReference type="EMBL" id="OGH75069.1"/>
    </source>
</evidence>
<evidence type="ECO:0000256" key="3">
    <source>
        <dbReference type="ARBA" id="ARBA00023274"/>
    </source>
</evidence>
<dbReference type="InterPro" id="IPR002132">
    <property type="entry name" value="Ribosomal_uL5"/>
</dbReference>
<dbReference type="NCBIfam" id="NF000585">
    <property type="entry name" value="PRK00010.1"/>
    <property type="match status" value="1"/>
</dbReference>
<dbReference type="PIRSF" id="PIRSF002161">
    <property type="entry name" value="Ribosomal_L5"/>
    <property type="match status" value="1"/>
</dbReference>
<dbReference type="EMBL" id="MFQN01000010">
    <property type="protein sequence ID" value="OGH75069.1"/>
    <property type="molecule type" value="Genomic_DNA"/>
</dbReference>
<comment type="subunit">
    <text evidence="5">Part of the 50S ribosomal subunit; part of the 5S rRNA/L5/L18/L25 subcomplex. Contacts the 5S rRNA and the P site tRNA. Forms a bridge to the 30S subunit in the 70S ribosome.</text>
</comment>
<feature type="domain" description="Large ribosomal subunit protein uL5 C-terminal" evidence="8">
    <location>
        <begin position="85"/>
        <end position="178"/>
    </location>
</feature>
<dbReference type="STRING" id="1798692.A3G00_00895"/>
<comment type="caution">
    <text evidence="9">The sequence shown here is derived from an EMBL/GenBank/DDBJ whole genome shotgun (WGS) entry which is preliminary data.</text>
</comment>
<dbReference type="GO" id="GO:1990904">
    <property type="term" value="C:ribonucleoprotein complex"/>
    <property type="evidence" value="ECO:0007669"/>
    <property type="project" value="UniProtKB-KW"/>
</dbReference>
<dbReference type="GO" id="GO:0006412">
    <property type="term" value="P:translation"/>
    <property type="evidence" value="ECO:0007669"/>
    <property type="project" value="UniProtKB-UniRule"/>
</dbReference>
<evidence type="ECO:0000259" key="7">
    <source>
        <dbReference type="Pfam" id="PF00281"/>
    </source>
</evidence>
<accession>A0A1F6MTR7</accession>
<dbReference type="PANTHER" id="PTHR11994">
    <property type="entry name" value="60S RIBOSOMAL PROTEIN L11-RELATED"/>
    <property type="match status" value="1"/>
</dbReference>
<evidence type="ECO:0000256" key="5">
    <source>
        <dbReference type="HAMAP-Rule" id="MF_01333"/>
    </source>
</evidence>
<dbReference type="Pfam" id="PF00673">
    <property type="entry name" value="Ribosomal_L5_C"/>
    <property type="match status" value="1"/>
</dbReference>
<evidence type="ECO:0000256" key="2">
    <source>
        <dbReference type="ARBA" id="ARBA00022980"/>
    </source>
</evidence>
<organism evidence="9 10">
    <name type="scientific">Candidatus Magasanikbacteria bacterium RIFCSPLOWO2_12_FULL_43_12</name>
    <dbReference type="NCBI Taxonomy" id="1798692"/>
    <lineage>
        <taxon>Bacteria</taxon>
        <taxon>Candidatus Magasanikiibacteriota</taxon>
    </lineage>
</organism>
<keyword evidence="2 5" id="KW-0689">Ribosomal protein</keyword>
<dbReference type="InterPro" id="IPR031309">
    <property type="entry name" value="Ribosomal_uL5_C"/>
</dbReference>
<evidence type="ECO:0000313" key="10">
    <source>
        <dbReference type="Proteomes" id="UP000178347"/>
    </source>
</evidence>
<comment type="similarity">
    <text evidence="1 5 6">Belongs to the universal ribosomal protein uL5 family.</text>
</comment>
<dbReference type="GO" id="GO:0000049">
    <property type="term" value="F:tRNA binding"/>
    <property type="evidence" value="ECO:0007669"/>
    <property type="project" value="UniProtKB-UniRule"/>
</dbReference>
<name>A0A1F6MTR7_9BACT</name>
<dbReference type="FunFam" id="3.30.1440.10:FF:000001">
    <property type="entry name" value="50S ribosomal protein L5"/>
    <property type="match status" value="1"/>
</dbReference>
<keyword evidence="5" id="KW-0699">rRNA-binding</keyword>
<dbReference type="InterPro" id="IPR020930">
    <property type="entry name" value="Ribosomal_uL5_bac-type"/>
</dbReference>
<dbReference type="HAMAP" id="MF_01333_B">
    <property type="entry name" value="Ribosomal_uL5_B"/>
    <property type="match status" value="1"/>
</dbReference>
<evidence type="ECO:0000256" key="6">
    <source>
        <dbReference type="RuleBase" id="RU003930"/>
    </source>
</evidence>
<proteinExistence type="inferred from homology"/>
<dbReference type="InterPro" id="IPR031310">
    <property type="entry name" value="Ribosomal_uL5_N"/>
</dbReference>
<evidence type="ECO:0000256" key="1">
    <source>
        <dbReference type="ARBA" id="ARBA00008553"/>
    </source>
</evidence>
<comment type="function">
    <text evidence="5">This is 1 of the proteins that bind and probably mediate the attachment of the 5S RNA into the large ribosomal subunit, where it forms part of the central protuberance. In the 70S ribosome it contacts protein S13 of the 30S subunit (bridge B1b), connecting the 2 subunits; this bridge is implicated in subunit movement. Contacts the P site tRNA; the 5S rRNA and some of its associated proteins might help stabilize positioning of ribosome-bound tRNAs.</text>
</comment>
<dbReference type="SUPFAM" id="SSF55282">
    <property type="entry name" value="RL5-like"/>
    <property type="match status" value="1"/>
</dbReference>
<dbReference type="Proteomes" id="UP000178347">
    <property type="component" value="Unassembled WGS sequence"/>
</dbReference>
<dbReference type="GO" id="GO:0005840">
    <property type="term" value="C:ribosome"/>
    <property type="evidence" value="ECO:0007669"/>
    <property type="project" value="UniProtKB-KW"/>
</dbReference>
<sequence length="184" mass="20700">MESRLQKKYKTEVVPALKERLGLRNVMQAPKLTKVVINVGYGRFVKETALIDVIDGTLKAISGQKPVHNKSRKSISNFKIREGMNIGASVTLRGKKMYDFVDKLISITLPRVRDFRGLSRKSFDQRGNYCVGFKEHNAFPEVKIESMDKLHGLEVVIGASAKSKEAGMALLEQLGFPFKTNEKE</sequence>
<reference evidence="9 10" key="1">
    <citation type="journal article" date="2016" name="Nat. Commun.">
        <title>Thousands of microbial genomes shed light on interconnected biogeochemical processes in an aquifer system.</title>
        <authorList>
            <person name="Anantharaman K."/>
            <person name="Brown C.T."/>
            <person name="Hug L.A."/>
            <person name="Sharon I."/>
            <person name="Castelle C.J."/>
            <person name="Probst A.J."/>
            <person name="Thomas B.C."/>
            <person name="Singh A."/>
            <person name="Wilkins M.J."/>
            <person name="Karaoz U."/>
            <person name="Brodie E.L."/>
            <person name="Williams K.H."/>
            <person name="Hubbard S.S."/>
            <person name="Banfield J.F."/>
        </authorList>
    </citation>
    <scope>NUCLEOTIDE SEQUENCE [LARGE SCALE GENOMIC DNA]</scope>
</reference>
<dbReference type="Pfam" id="PF00281">
    <property type="entry name" value="Ribosomal_L5"/>
    <property type="match status" value="1"/>
</dbReference>
<evidence type="ECO:0000256" key="4">
    <source>
        <dbReference type="ARBA" id="ARBA00035245"/>
    </source>
</evidence>
<dbReference type="AlphaFoldDB" id="A0A1F6MTR7"/>
<keyword evidence="3 5" id="KW-0687">Ribonucleoprotein</keyword>
<feature type="domain" description="Large ribosomal subunit protein uL5 N-terminal" evidence="7">
    <location>
        <begin position="25"/>
        <end position="81"/>
    </location>
</feature>
<protein>
    <recommendedName>
        <fullName evidence="4 5">Large ribosomal subunit protein uL5</fullName>
    </recommendedName>
</protein>
<evidence type="ECO:0000259" key="8">
    <source>
        <dbReference type="Pfam" id="PF00673"/>
    </source>
</evidence>
<dbReference type="GO" id="GO:0003735">
    <property type="term" value="F:structural constituent of ribosome"/>
    <property type="evidence" value="ECO:0007669"/>
    <property type="project" value="InterPro"/>
</dbReference>
<dbReference type="Gene3D" id="3.30.1440.10">
    <property type="match status" value="1"/>
</dbReference>
<dbReference type="GO" id="GO:0019843">
    <property type="term" value="F:rRNA binding"/>
    <property type="evidence" value="ECO:0007669"/>
    <property type="project" value="UniProtKB-UniRule"/>
</dbReference>
<gene>
    <name evidence="5" type="primary">rplE</name>
    <name evidence="9" type="ORF">A3G00_00895</name>
</gene>